<sequence length="91" mass="10645">MLELRVQCLRKGTGPLPIRLLRRAPFLLFNNCKYNWVRPLPQFKLVDASNHRSEHSYQPSGGGICKRKFNDKKKKKKKKKSASVRISHAWL</sequence>
<evidence type="ECO:0000256" key="1">
    <source>
        <dbReference type="SAM" id="MobiDB-lite"/>
    </source>
</evidence>
<proteinExistence type="predicted"/>
<accession>A0A1A8Z559</accession>
<name>A0A1A8Z559_PLAOA</name>
<feature type="region of interest" description="Disordered" evidence="1">
    <location>
        <begin position="52"/>
        <end position="91"/>
    </location>
</feature>
<reference evidence="3" key="1">
    <citation type="submission" date="2016-05" db="EMBL/GenBank/DDBJ databases">
        <authorList>
            <person name="Naeem Raeece"/>
        </authorList>
    </citation>
    <scope>NUCLEOTIDE SEQUENCE [LARGE SCALE GENOMIC DNA]</scope>
</reference>
<gene>
    <name evidence="2" type="ORF">POVWA1_039250</name>
</gene>
<feature type="compositionally biased region" description="Basic residues" evidence="1">
    <location>
        <begin position="65"/>
        <end position="82"/>
    </location>
</feature>
<protein>
    <submittedName>
        <fullName evidence="2">Uncharacterized protein</fullName>
    </submittedName>
</protein>
<evidence type="ECO:0000313" key="2">
    <source>
        <dbReference type="EMBL" id="SBT38992.1"/>
    </source>
</evidence>
<keyword evidence="3" id="KW-1185">Reference proteome</keyword>
<dbReference type="EMBL" id="FLRD01000109">
    <property type="protein sequence ID" value="SBT38992.1"/>
    <property type="molecule type" value="Genomic_DNA"/>
</dbReference>
<organism evidence="2 3">
    <name type="scientific">Plasmodium ovale wallikeri</name>
    <dbReference type="NCBI Taxonomy" id="864142"/>
    <lineage>
        <taxon>Eukaryota</taxon>
        <taxon>Sar</taxon>
        <taxon>Alveolata</taxon>
        <taxon>Apicomplexa</taxon>
        <taxon>Aconoidasida</taxon>
        <taxon>Haemosporida</taxon>
        <taxon>Plasmodiidae</taxon>
        <taxon>Plasmodium</taxon>
        <taxon>Plasmodium (Plasmodium)</taxon>
    </lineage>
</organism>
<evidence type="ECO:0000313" key="3">
    <source>
        <dbReference type="Proteomes" id="UP000078555"/>
    </source>
</evidence>
<dbReference type="AlphaFoldDB" id="A0A1A8Z559"/>
<dbReference type="Proteomes" id="UP000078555">
    <property type="component" value="Unassembled WGS sequence"/>
</dbReference>